<dbReference type="InterPro" id="IPR036641">
    <property type="entry name" value="HPT_dom_sf"/>
</dbReference>
<proteinExistence type="predicted"/>
<dbReference type="AlphaFoldDB" id="A0A7X0MX85"/>
<dbReference type="GO" id="GO:0000160">
    <property type="term" value="P:phosphorelay signal transduction system"/>
    <property type="evidence" value="ECO:0007669"/>
    <property type="project" value="InterPro"/>
</dbReference>
<dbReference type="RefSeq" id="WP_166843683.1">
    <property type="nucleotide sequence ID" value="NZ_JAAONY010000003.1"/>
</dbReference>
<comment type="caution">
    <text evidence="2">The sequence shown here is derived from an EMBL/GenBank/DDBJ whole genome shotgun (WGS) entry which is preliminary data.</text>
</comment>
<evidence type="ECO:0000313" key="3">
    <source>
        <dbReference type="Proteomes" id="UP000528457"/>
    </source>
</evidence>
<organism evidence="2 3">
    <name type="scientific">Pseudoteredinibacter isoporae</name>
    <dbReference type="NCBI Taxonomy" id="570281"/>
    <lineage>
        <taxon>Bacteria</taxon>
        <taxon>Pseudomonadati</taxon>
        <taxon>Pseudomonadota</taxon>
        <taxon>Gammaproteobacteria</taxon>
        <taxon>Cellvibrionales</taxon>
        <taxon>Cellvibrionaceae</taxon>
        <taxon>Pseudoteredinibacter</taxon>
    </lineage>
</organism>
<dbReference type="InParanoid" id="A0A7X0MX85"/>
<keyword evidence="2" id="KW-0808">Transferase</keyword>
<dbReference type="InterPro" id="IPR058661">
    <property type="entry name" value="FimL_2nd"/>
</dbReference>
<sequence>MTDLYKQLVSLSLVSPELNSNVEMAVVKLEQFSRETDNMDLLNDAIALVSQIHGALRMVQLSGVELLSSELLRLLEAISQGRAVGTDDFAAISASLFILPRYLELTAQRKLNLPDLLLPQINELRACSQQAPLPESYFFPANLHVLKAPDKSSSSIREEFSGLCRRLRHMYQLGLLQTIRSPNMNALGLMERSLQRLQAICGGYRFATFWWVAGAAVNALQQGVTLTAGRKILLRNIDREIRRLQQEGEAVLDQPPKLELLRELLYLASQGLPDEELTEQLQECLSETPWYSEVELKKFQSELHGPSLNTVHSVVQALAEEFKVSQSILEMASQAGENLIVDFEELIATLERITDALSVLGLSRAHEIMREQVKKIQDWHDGEVEYESEGLVAVADALVYVESTVAGLENLSLSDDNLDQLNHLATREAVAGNQLAEAEAIVIAESQSGLMMVKRALSSYSEANYDLNHIGNISHTITSVRGGLNMISLKRAGAMVDSIQQFVDQILLSGAQPPALDTLLETLADAIISLEYYLASYGALQQADESILILGEESMMSLGFPVSVPAEEE</sequence>
<reference evidence="2 3" key="1">
    <citation type="submission" date="2020-08" db="EMBL/GenBank/DDBJ databases">
        <title>Genomic Encyclopedia of Type Strains, Phase IV (KMG-IV): sequencing the most valuable type-strain genomes for metagenomic binning, comparative biology and taxonomic classification.</title>
        <authorList>
            <person name="Goeker M."/>
        </authorList>
    </citation>
    <scope>NUCLEOTIDE SEQUENCE [LARGE SCALE GENOMIC DNA]</scope>
    <source>
        <strain evidence="2 3">DSM 22368</strain>
    </source>
</reference>
<keyword evidence="3" id="KW-1185">Reference proteome</keyword>
<accession>A0A7X0MX85</accession>
<dbReference type="Pfam" id="PF26379">
    <property type="entry name" value="FimL_2nd"/>
    <property type="match status" value="1"/>
</dbReference>
<protein>
    <submittedName>
        <fullName evidence="2">Chemotaxis protein histidine kinase CheA</fullName>
    </submittedName>
</protein>
<gene>
    <name evidence="2" type="ORF">HNR48_003520</name>
</gene>
<keyword evidence="2" id="KW-0418">Kinase</keyword>
<dbReference type="GO" id="GO:0016301">
    <property type="term" value="F:kinase activity"/>
    <property type="evidence" value="ECO:0007669"/>
    <property type="project" value="UniProtKB-KW"/>
</dbReference>
<feature type="domain" description="Scaffold protein FimL second" evidence="1">
    <location>
        <begin position="158"/>
        <end position="283"/>
    </location>
</feature>
<evidence type="ECO:0000313" key="2">
    <source>
        <dbReference type="EMBL" id="MBB6523218.1"/>
    </source>
</evidence>
<dbReference type="Proteomes" id="UP000528457">
    <property type="component" value="Unassembled WGS sequence"/>
</dbReference>
<dbReference type="EMBL" id="JACHHT010000003">
    <property type="protein sequence ID" value="MBB6523218.1"/>
    <property type="molecule type" value="Genomic_DNA"/>
</dbReference>
<evidence type="ECO:0000259" key="1">
    <source>
        <dbReference type="Pfam" id="PF26379"/>
    </source>
</evidence>
<name>A0A7X0MX85_9GAMM</name>
<dbReference type="SUPFAM" id="SSF47226">
    <property type="entry name" value="Histidine-containing phosphotransfer domain, HPT domain"/>
    <property type="match status" value="2"/>
</dbReference>